<gene>
    <name evidence="1" type="ORF">JTE90_019423</name>
</gene>
<comment type="caution">
    <text evidence="1">The sequence shown here is derived from an EMBL/GenBank/DDBJ whole genome shotgun (WGS) entry which is preliminary data.</text>
</comment>
<evidence type="ECO:0000313" key="2">
    <source>
        <dbReference type="Proteomes" id="UP000827092"/>
    </source>
</evidence>
<sequence>MHYVPPNRQKLAGPLLDAANKDVDSILIASLKNATITLMLDGWSNTSSDSIIAVSTHTGTGKSQDTYLLEAVDCGSEKTAEFCAGIAERVIKEI</sequence>
<evidence type="ECO:0008006" key="3">
    <source>
        <dbReference type="Google" id="ProtNLM"/>
    </source>
</evidence>
<dbReference type="Proteomes" id="UP000827092">
    <property type="component" value="Unassembled WGS sequence"/>
</dbReference>
<dbReference type="EMBL" id="JAFNEN010000980">
    <property type="protein sequence ID" value="KAG8175611.1"/>
    <property type="molecule type" value="Genomic_DNA"/>
</dbReference>
<accession>A0AAV6TVD7</accession>
<reference evidence="1 2" key="1">
    <citation type="journal article" date="2022" name="Nat. Ecol. Evol.">
        <title>A masculinizing supergene underlies an exaggerated male reproductive morph in a spider.</title>
        <authorList>
            <person name="Hendrickx F."/>
            <person name="De Corte Z."/>
            <person name="Sonet G."/>
            <person name="Van Belleghem S.M."/>
            <person name="Kostlbacher S."/>
            <person name="Vangestel C."/>
        </authorList>
    </citation>
    <scope>NUCLEOTIDE SEQUENCE [LARGE SCALE GENOMIC DNA]</scope>
    <source>
        <strain evidence="1">W744_W776</strain>
    </source>
</reference>
<protein>
    <recommendedName>
        <fullName evidence="3">DUF659 domain-containing protein</fullName>
    </recommendedName>
</protein>
<proteinExistence type="predicted"/>
<evidence type="ECO:0000313" key="1">
    <source>
        <dbReference type="EMBL" id="KAG8175611.1"/>
    </source>
</evidence>
<organism evidence="1 2">
    <name type="scientific">Oedothorax gibbosus</name>
    <dbReference type="NCBI Taxonomy" id="931172"/>
    <lineage>
        <taxon>Eukaryota</taxon>
        <taxon>Metazoa</taxon>
        <taxon>Ecdysozoa</taxon>
        <taxon>Arthropoda</taxon>
        <taxon>Chelicerata</taxon>
        <taxon>Arachnida</taxon>
        <taxon>Araneae</taxon>
        <taxon>Araneomorphae</taxon>
        <taxon>Entelegynae</taxon>
        <taxon>Araneoidea</taxon>
        <taxon>Linyphiidae</taxon>
        <taxon>Erigoninae</taxon>
        <taxon>Oedothorax</taxon>
    </lineage>
</organism>
<keyword evidence="2" id="KW-1185">Reference proteome</keyword>
<name>A0AAV6TVD7_9ARAC</name>
<dbReference type="AlphaFoldDB" id="A0AAV6TVD7"/>